<proteinExistence type="predicted"/>
<dbReference type="MEROPS" id="S12.950"/>
<dbReference type="PANTHER" id="PTHR43283">
    <property type="entry name" value="BETA-LACTAMASE-RELATED"/>
    <property type="match status" value="1"/>
</dbReference>
<accession>A7NM79</accession>
<dbReference type="OrthoDB" id="9770183at2"/>
<dbReference type="AlphaFoldDB" id="A7NM79"/>
<dbReference type="InterPro" id="IPR001466">
    <property type="entry name" value="Beta-lactam-related"/>
</dbReference>
<keyword evidence="3" id="KW-1185">Reference proteome</keyword>
<dbReference type="InterPro" id="IPR012338">
    <property type="entry name" value="Beta-lactam/transpept-like"/>
</dbReference>
<dbReference type="Proteomes" id="UP000000263">
    <property type="component" value="Chromosome"/>
</dbReference>
<name>A7NM79_ROSCS</name>
<organism evidence="2 3">
    <name type="scientific">Roseiflexus castenholzii (strain DSM 13941 / HLO8)</name>
    <dbReference type="NCBI Taxonomy" id="383372"/>
    <lineage>
        <taxon>Bacteria</taxon>
        <taxon>Bacillati</taxon>
        <taxon>Chloroflexota</taxon>
        <taxon>Chloroflexia</taxon>
        <taxon>Chloroflexales</taxon>
        <taxon>Roseiflexineae</taxon>
        <taxon>Roseiflexaceae</taxon>
        <taxon>Roseiflexus</taxon>
    </lineage>
</organism>
<dbReference type="EMBL" id="CP000804">
    <property type="protein sequence ID" value="ABU58634.1"/>
    <property type="molecule type" value="Genomic_DNA"/>
</dbReference>
<dbReference type="Pfam" id="PF00144">
    <property type="entry name" value="Beta-lactamase"/>
    <property type="match status" value="1"/>
</dbReference>
<evidence type="ECO:0000313" key="2">
    <source>
        <dbReference type="EMBL" id="ABU58634.1"/>
    </source>
</evidence>
<dbReference type="STRING" id="383372.Rcas_2556"/>
<feature type="domain" description="Beta-lactamase-related" evidence="1">
    <location>
        <begin position="8"/>
        <end position="368"/>
    </location>
</feature>
<sequence>MSLKERVDGLLSAAVERGDVPGVVAVVVDREGVVYEGAFGKRNLATGEPMTLDTVCWIASMTKAITGACTMQMVEQGKLDLDAPADQWVPMLKEAQVLEGWDDEGKPKLRPPVRPITLRQLLTHTAGFSYEFWSADILRYQQVMGVPGVASGKIAALTTPLLFDPGERWEYGINIDFAGLAVEAVSGKKLGQYMQDHLLGPLGMNDTAFNIRPDMRARLAVVHARGEDGSLAPIAFEIPQDPEFEMGGGGLYGTAGDYARFVRMVLNRGELDGLRVLSAETVALMCQNAIGNLRVTPMKSVMPQFSNDAEFFPGLPKGWGLTWQINLEPAPTGRPAGSLQWAGLANSYFWIDLDHGIGGIYLTQIVPFADTKSLPLFEAFETTVYQSMHPSLGSV</sequence>
<gene>
    <name evidence="2" type="ordered locus">Rcas_2556</name>
</gene>
<dbReference type="KEGG" id="rca:Rcas_2556"/>
<dbReference type="PANTHER" id="PTHR43283:SF3">
    <property type="entry name" value="BETA-LACTAMASE FAMILY PROTEIN (AFU_ORTHOLOGUE AFUA_5G07500)"/>
    <property type="match status" value="1"/>
</dbReference>
<reference evidence="2 3" key="1">
    <citation type="submission" date="2007-08" db="EMBL/GenBank/DDBJ databases">
        <title>Complete sequence of Roseiflexus castenholzii DSM 13941.</title>
        <authorList>
            <consortium name="US DOE Joint Genome Institute"/>
            <person name="Copeland A."/>
            <person name="Lucas S."/>
            <person name="Lapidus A."/>
            <person name="Barry K."/>
            <person name="Glavina del Rio T."/>
            <person name="Dalin E."/>
            <person name="Tice H."/>
            <person name="Pitluck S."/>
            <person name="Thompson L.S."/>
            <person name="Brettin T."/>
            <person name="Bruce D."/>
            <person name="Detter J.C."/>
            <person name="Han C."/>
            <person name="Tapia R."/>
            <person name="Schmutz J."/>
            <person name="Larimer F."/>
            <person name="Land M."/>
            <person name="Hauser L."/>
            <person name="Kyrpides N."/>
            <person name="Mikhailova N."/>
            <person name="Bryant D.A."/>
            <person name="Hanada S."/>
            <person name="Tsukatani Y."/>
            <person name="Richardson P."/>
        </authorList>
    </citation>
    <scope>NUCLEOTIDE SEQUENCE [LARGE SCALE GENOMIC DNA]</scope>
    <source>
        <strain evidence="3">DSM 13941 / HLO8</strain>
    </source>
</reference>
<dbReference type="Gene3D" id="3.40.710.10">
    <property type="entry name" value="DD-peptidase/beta-lactamase superfamily"/>
    <property type="match status" value="1"/>
</dbReference>
<dbReference type="HOGENOM" id="CLU_020027_11_1_0"/>
<dbReference type="eggNOG" id="COG1680">
    <property type="taxonomic scope" value="Bacteria"/>
</dbReference>
<dbReference type="RefSeq" id="WP_012121058.1">
    <property type="nucleotide sequence ID" value="NC_009767.1"/>
</dbReference>
<evidence type="ECO:0000259" key="1">
    <source>
        <dbReference type="Pfam" id="PF00144"/>
    </source>
</evidence>
<protein>
    <submittedName>
        <fullName evidence="2">Beta-lactamase</fullName>
    </submittedName>
</protein>
<evidence type="ECO:0000313" key="3">
    <source>
        <dbReference type="Proteomes" id="UP000000263"/>
    </source>
</evidence>
<dbReference type="InterPro" id="IPR050789">
    <property type="entry name" value="Diverse_Enzym_Activities"/>
</dbReference>
<dbReference type="SUPFAM" id="SSF56601">
    <property type="entry name" value="beta-lactamase/transpeptidase-like"/>
    <property type="match status" value="1"/>
</dbReference>